<dbReference type="InterPro" id="IPR001314">
    <property type="entry name" value="Peptidase_S1A"/>
</dbReference>
<dbReference type="Ensembl" id="ENSSLUT00000013594.1">
    <property type="protein sequence ID" value="ENSSLUP00000013152.1"/>
    <property type="gene ID" value="ENSSLUG00000006186.1"/>
</dbReference>
<evidence type="ECO:0000313" key="5">
    <source>
        <dbReference type="Proteomes" id="UP000694568"/>
    </source>
</evidence>
<evidence type="ECO:0000313" key="4">
    <source>
        <dbReference type="Ensembl" id="ENSSLUP00000013152.1"/>
    </source>
</evidence>
<dbReference type="PANTHER" id="PTHR24257">
    <property type="entry name" value="CHYMOTRYPSIN-LIKE ELASTASE FAMILY MEMBER"/>
    <property type="match status" value="1"/>
</dbReference>
<dbReference type="SMART" id="SM00020">
    <property type="entry name" value="Tryp_SPc"/>
    <property type="match status" value="1"/>
</dbReference>
<keyword evidence="2" id="KW-0378">Hydrolase</keyword>
<dbReference type="CDD" id="cd00190">
    <property type="entry name" value="Tryp_SPc"/>
    <property type="match status" value="1"/>
</dbReference>
<dbReference type="PANTHER" id="PTHR24257:SF10">
    <property type="entry name" value="ELASTASE-1"/>
    <property type="match status" value="1"/>
</dbReference>
<name>A0A8C9XPV2_SANLU</name>
<dbReference type="PROSITE" id="PS50240">
    <property type="entry name" value="TRYPSIN_DOM"/>
    <property type="match status" value="1"/>
</dbReference>
<proteinExistence type="predicted"/>
<dbReference type="GO" id="GO:0006508">
    <property type="term" value="P:proteolysis"/>
    <property type="evidence" value="ECO:0007669"/>
    <property type="project" value="UniProtKB-KW"/>
</dbReference>
<dbReference type="GeneTree" id="ENSGT01030000234528"/>
<keyword evidence="5" id="KW-1185">Reference proteome</keyword>
<sequence>MLPSNLTPSSHPKSHLPLAAPRSIPPAVVSRIVNGEAATPHSWPWQVSIRPEPTFFHTCGGTLIHKNWVLTAAHCFINYADELQRWHMCLGKHNLTYTESSEYCFNVSGIYRHEGFKYPTVPTVEFDIALVRLDGEVMPSDEISYACLPSEEEVLPAGRKCYATGWGDETGAVSALNQVALPVVPYDTCKRMDYWWFQVKTSMICCGYTLPDELKSVCQGDSGGPLVCQDSPNGPWEVHGITSFGPIGCIMNKKPSVFTRSSAYLPWIKNVIRRDIYNEHSMNPAGLL</sequence>
<evidence type="ECO:0000256" key="2">
    <source>
        <dbReference type="RuleBase" id="RU363034"/>
    </source>
</evidence>
<evidence type="ECO:0000256" key="1">
    <source>
        <dbReference type="ARBA" id="ARBA00023157"/>
    </source>
</evidence>
<dbReference type="InterPro" id="IPR009003">
    <property type="entry name" value="Peptidase_S1_PA"/>
</dbReference>
<reference evidence="4" key="1">
    <citation type="submission" date="2025-08" db="UniProtKB">
        <authorList>
            <consortium name="Ensembl"/>
        </authorList>
    </citation>
    <scope>IDENTIFICATION</scope>
</reference>
<keyword evidence="1" id="KW-1015">Disulfide bond</keyword>
<gene>
    <name evidence="4" type="primary">zgc:154142</name>
</gene>
<dbReference type="AlphaFoldDB" id="A0A8C9XPV2"/>
<dbReference type="GO" id="GO:0005615">
    <property type="term" value="C:extracellular space"/>
    <property type="evidence" value="ECO:0007669"/>
    <property type="project" value="TreeGrafter"/>
</dbReference>
<feature type="domain" description="Peptidase S1" evidence="3">
    <location>
        <begin position="32"/>
        <end position="273"/>
    </location>
</feature>
<protein>
    <submittedName>
        <fullName evidence="4">Zgc:154142</fullName>
    </submittedName>
</protein>
<dbReference type="InterPro" id="IPR050850">
    <property type="entry name" value="Peptidase_S1_Elastase_sf"/>
</dbReference>
<dbReference type="FunFam" id="2.40.10.10:FF:000165">
    <property type="entry name" value="Trypsin-like serine protease"/>
    <property type="match status" value="1"/>
</dbReference>
<dbReference type="Gene3D" id="2.40.10.10">
    <property type="entry name" value="Trypsin-like serine proteases"/>
    <property type="match status" value="1"/>
</dbReference>
<dbReference type="GO" id="GO:0004252">
    <property type="term" value="F:serine-type endopeptidase activity"/>
    <property type="evidence" value="ECO:0007669"/>
    <property type="project" value="InterPro"/>
</dbReference>
<accession>A0A8C9XPV2</accession>
<dbReference type="InterPro" id="IPR043504">
    <property type="entry name" value="Peptidase_S1_PA_chymotrypsin"/>
</dbReference>
<dbReference type="Proteomes" id="UP000694568">
    <property type="component" value="Unplaced"/>
</dbReference>
<dbReference type="InterPro" id="IPR033116">
    <property type="entry name" value="TRYPSIN_SER"/>
</dbReference>
<keyword evidence="2" id="KW-0645">Protease</keyword>
<organism evidence="4 5">
    <name type="scientific">Sander lucioperca</name>
    <name type="common">Pike-perch</name>
    <name type="synonym">Perca lucioperca</name>
    <dbReference type="NCBI Taxonomy" id="283035"/>
    <lineage>
        <taxon>Eukaryota</taxon>
        <taxon>Metazoa</taxon>
        <taxon>Chordata</taxon>
        <taxon>Craniata</taxon>
        <taxon>Vertebrata</taxon>
        <taxon>Euteleostomi</taxon>
        <taxon>Actinopterygii</taxon>
        <taxon>Neopterygii</taxon>
        <taxon>Teleostei</taxon>
        <taxon>Neoteleostei</taxon>
        <taxon>Acanthomorphata</taxon>
        <taxon>Eupercaria</taxon>
        <taxon>Perciformes</taxon>
        <taxon>Percoidei</taxon>
        <taxon>Percidae</taxon>
        <taxon>Luciopercinae</taxon>
        <taxon>Sander</taxon>
    </lineage>
</organism>
<dbReference type="PRINTS" id="PR00722">
    <property type="entry name" value="CHYMOTRYPSIN"/>
</dbReference>
<dbReference type="InterPro" id="IPR018114">
    <property type="entry name" value="TRYPSIN_HIS"/>
</dbReference>
<evidence type="ECO:0000259" key="3">
    <source>
        <dbReference type="PROSITE" id="PS50240"/>
    </source>
</evidence>
<dbReference type="Pfam" id="PF00089">
    <property type="entry name" value="Trypsin"/>
    <property type="match status" value="1"/>
</dbReference>
<dbReference type="SUPFAM" id="SSF50494">
    <property type="entry name" value="Trypsin-like serine proteases"/>
    <property type="match status" value="1"/>
</dbReference>
<dbReference type="PROSITE" id="PS00134">
    <property type="entry name" value="TRYPSIN_HIS"/>
    <property type="match status" value="1"/>
</dbReference>
<dbReference type="PROSITE" id="PS00135">
    <property type="entry name" value="TRYPSIN_SER"/>
    <property type="match status" value="1"/>
</dbReference>
<keyword evidence="2" id="KW-0720">Serine protease</keyword>
<reference evidence="4" key="2">
    <citation type="submission" date="2025-09" db="UniProtKB">
        <authorList>
            <consortium name="Ensembl"/>
        </authorList>
    </citation>
    <scope>IDENTIFICATION</scope>
</reference>
<dbReference type="InterPro" id="IPR001254">
    <property type="entry name" value="Trypsin_dom"/>
</dbReference>